<accession>A0A382PFH6</accession>
<dbReference type="PANTHER" id="PTHR43757">
    <property type="entry name" value="AMINOMETHYLTRANSFERASE"/>
    <property type="match status" value="1"/>
</dbReference>
<dbReference type="EMBL" id="UINC01106713">
    <property type="protein sequence ID" value="SVC71560.1"/>
    <property type="molecule type" value="Genomic_DNA"/>
</dbReference>
<sequence length="147" mass="16853">MVKKTPFYPRTGPLNQTMLWEHWAGYLVAQKYHYSDTFEYYAIRNSAGIFDTSPLFKYRIEGPDATRFLSGVLARDIRTCPAGHAQYTIWCDDQGWILEDGVVLHVAEHEYLLTAAEPNLSYFSNLIGYDDVTIEDVSEDYGIIALQ</sequence>
<dbReference type="PANTHER" id="PTHR43757:SF2">
    <property type="entry name" value="AMINOMETHYLTRANSFERASE, MITOCHONDRIAL"/>
    <property type="match status" value="1"/>
</dbReference>
<feature type="domain" description="GCVT N-terminal" evidence="1">
    <location>
        <begin position="22"/>
        <end position="147"/>
    </location>
</feature>
<dbReference type="InterPro" id="IPR028896">
    <property type="entry name" value="GcvT/YgfZ/DmdA"/>
</dbReference>
<reference evidence="2" key="1">
    <citation type="submission" date="2018-05" db="EMBL/GenBank/DDBJ databases">
        <authorList>
            <person name="Lanie J.A."/>
            <person name="Ng W.-L."/>
            <person name="Kazmierczak K.M."/>
            <person name="Andrzejewski T.M."/>
            <person name="Davidsen T.M."/>
            <person name="Wayne K.J."/>
            <person name="Tettelin H."/>
            <person name="Glass J.I."/>
            <person name="Rusch D."/>
            <person name="Podicherti R."/>
            <person name="Tsui H.-C.T."/>
            <person name="Winkler M.E."/>
        </authorList>
    </citation>
    <scope>NUCLEOTIDE SEQUENCE</scope>
</reference>
<dbReference type="SUPFAM" id="SSF103025">
    <property type="entry name" value="Folate-binding domain"/>
    <property type="match status" value="1"/>
</dbReference>
<dbReference type="Pfam" id="PF01571">
    <property type="entry name" value="GCV_T"/>
    <property type="match status" value="1"/>
</dbReference>
<organism evidence="2">
    <name type="scientific">marine metagenome</name>
    <dbReference type="NCBI Taxonomy" id="408172"/>
    <lineage>
        <taxon>unclassified sequences</taxon>
        <taxon>metagenomes</taxon>
        <taxon>ecological metagenomes</taxon>
    </lineage>
</organism>
<dbReference type="InterPro" id="IPR027266">
    <property type="entry name" value="TrmE/GcvT-like"/>
</dbReference>
<name>A0A382PFH6_9ZZZZ</name>
<proteinExistence type="predicted"/>
<dbReference type="Gene3D" id="3.30.1360.120">
    <property type="entry name" value="Probable tRNA modification gtpase trme, domain 1"/>
    <property type="match status" value="1"/>
</dbReference>
<dbReference type="AlphaFoldDB" id="A0A382PFH6"/>
<evidence type="ECO:0000313" key="2">
    <source>
        <dbReference type="EMBL" id="SVC71560.1"/>
    </source>
</evidence>
<dbReference type="InterPro" id="IPR006222">
    <property type="entry name" value="GCVT_N"/>
</dbReference>
<feature type="non-terminal residue" evidence="2">
    <location>
        <position position="147"/>
    </location>
</feature>
<gene>
    <name evidence="2" type="ORF">METZ01_LOCUS324414</name>
</gene>
<protein>
    <recommendedName>
        <fullName evidence="1">GCVT N-terminal domain-containing protein</fullName>
    </recommendedName>
</protein>
<evidence type="ECO:0000259" key="1">
    <source>
        <dbReference type="Pfam" id="PF01571"/>
    </source>
</evidence>